<dbReference type="OrthoDB" id="3727779at2"/>
<dbReference type="SUPFAM" id="SSF54637">
    <property type="entry name" value="Thioesterase/thiol ester dehydrase-isomerase"/>
    <property type="match status" value="1"/>
</dbReference>
<dbReference type="PANTHER" id="PTHR12475:SF4">
    <property type="entry name" value="PROTEIN THEM6"/>
    <property type="match status" value="1"/>
</dbReference>
<dbReference type="InterPro" id="IPR029069">
    <property type="entry name" value="HotDog_dom_sf"/>
</dbReference>
<accession>A0A1X7GZI0</accession>
<sequence>MNLIFRLLAVAAAAIFAALRGRRAGLLEPSALRFRVWPTDLDINLHMTNARYFSVMDLGRTDLMIRVGLGPAILRNRWQPVLGGATIRYRRSLRPFQRFTLVSRVLCWDDKYIFIEHRMETRGGLAALAVVQGAFVGSRGVVAPAEVLAALGTTAASLPFPDAVAALRGQTLSAAA</sequence>
<dbReference type="Gene3D" id="3.10.129.10">
    <property type="entry name" value="Hotdog Thioesterase"/>
    <property type="match status" value="1"/>
</dbReference>
<dbReference type="InterPro" id="IPR051490">
    <property type="entry name" value="THEM6_lcsJ_thioesterase"/>
</dbReference>
<reference evidence="1 2" key="1">
    <citation type="submission" date="2017-04" db="EMBL/GenBank/DDBJ databases">
        <authorList>
            <person name="Afonso C.L."/>
            <person name="Miller P.J."/>
            <person name="Scott M.A."/>
            <person name="Spackman E."/>
            <person name="Goraichik I."/>
            <person name="Dimitrov K.M."/>
            <person name="Suarez D.L."/>
            <person name="Swayne D.E."/>
        </authorList>
    </citation>
    <scope>NUCLEOTIDE SEQUENCE [LARGE SCALE GENOMIC DNA]</scope>
    <source>
        <strain evidence="1 2">A2P</strain>
    </source>
</reference>
<dbReference type="Proteomes" id="UP000192936">
    <property type="component" value="Unassembled WGS sequence"/>
</dbReference>
<dbReference type="AlphaFoldDB" id="A0A1X7GZI0"/>
<organism evidence="1 2">
    <name type="scientific">Azospirillum oryzae</name>
    <dbReference type="NCBI Taxonomy" id="286727"/>
    <lineage>
        <taxon>Bacteria</taxon>
        <taxon>Pseudomonadati</taxon>
        <taxon>Pseudomonadota</taxon>
        <taxon>Alphaproteobacteria</taxon>
        <taxon>Rhodospirillales</taxon>
        <taxon>Azospirillaceae</taxon>
        <taxon>Azospirillum</taxon>
    </lineage>
</organism>
<dbReference type="STRING" id="286727.SAMN02982917_4658"/>
<dbReference type="RefSeq" id="WP_085089535.1">
    <property type="nucleotide sequence ID" value="NZ_FXAK01000007.1"/>
</dbReference>
<name>A0A1X7GZI0_9PROT</name>
<evidence type="ECO:0000313" key="1">
    <source>
        <dbReference type="EMBL" id="SMF77188.1"/>
    </source>
</evidence>
<dbReference type="EMBL" id="FXAK01000007">
    <property type="protein sequence ID" value="SMF77188.1"/>
    <property type="molecule type" value="Genomic_DNA"/>
</dbReference>
<proteinExistence type="predicted"/>
<dbReference type="Pfam" id="PF13279">
    <property type="entry name" value="4HBT_2"/>
    <property type="match status" value="1"/>
</dbReference>
<gene>
    <name evidence="1" type="ORF">SAMN02982917_4658</name>
</gene>
<protein>
    <submittedName>
        <fullName evidence="1">Acyl-CoA thioesterase FadM</fullName>
    </submittedName>
</protein>
<dbReference type="CDD" id="cd00586">
    <property type="entry name" value="4HBT"/>
    <property type="match status" value="1"/>
</dbReference>
<evidence type="ECO:0000313" key="2">
    <source>
        <dbReference type="Proteomes" id="UP000192936"/>
    </source>
</evidence>
<dbReference type="PANTHER" id="PTHR12475">
    <property type="match status" value="1"/>
</dbReference>